<dbReference type="OrthoDB" id="678173at2759"/>
<reference evidence="2 3" key="1">
    <citation type="journal article" date="2015" name="Proc. Natl. Acad. Sci. U.S.A.">
        <title>The resurrection genome of Boea hygrometrica: A blueprint for survival of dehydration.</title>
        <authorList>
            <person name="Xiao L."/>
            <person name="Yang G."/>
            <person name="Zhang L."/>
            <person name="Yang X."/>
            <person name="Zhao S."/>
            <person name="Ji Z."/>
            <person name="Zhou Q."/>
            <person name="Hu M."/>
            <person name="Wang Y."/>
            <person name="Chen M."/>
            <person name="Xu Y."/>
            <person name="Jin H."/>
            <person name="Xiao X."/>
            <person name="Hu G."/>
            <person name="Bao F."/>
            <person name="Hu Y."/>
            <person name="Wan P."/>
            <person name="Li L."/>
            <person name="Deng X."/>
            <person name="Kuang T."/>
            <person name="Xiang C."/>
            <person name="Zhu J.K."/>
            <person name="Oliver M.J."/>
            <person name="He Y."/>
        </authorList>
    </citation>
    <scope>NUCLEOTIDE SEQUENCE [LARGE SCALE GENOMIC DNA]</scope>
    <source>
        <strain evidence="3">cv. XS01</strain>
    </source>
</reference>
<dbReference type="Pfam" id="PF07911">
    <property type="entry name" value="DUF1677"/>
    <property type="match status" value="1"/>
</dbReference>
<proteinExistence type="predicted"/>
<evidence type="ECO:0000313" key="2">
    <source>
        <dbReference type="EMBL" id="KZV37203.1"/>
    </source>
</evidence>
<gene>
    <name evidence="2" type="ORF">F511_04622</name>
</gene>
<dbReference type="InterPro" id="IPR012876">
    <property type="entry name" value="DUF1677_pln"/>
</dbReference>
<dbReference type="AlphaFoldDB" id="A0A2Z7BRG9"/>
<evidence type="ECO:0000256" key="1">
    <source>
        <dbReference type="SAM" id="MobiDB-lite"/>
    </source>
</evidence>
<protein>
    <submittedName>
        <fullName evidence="2">Uncharacterized protein</fullName>
    </submittedName>
</protein>
<dbReference type="PANTHER" id="PTHR33108:SF14">
    <property type="entry name" value="OS01G0745000 PROTEIN"/>
    <property type="match status" value="1"/>
</dbReference>
<dbReference type="PANTHER" id="PTHR33108">
    <property type="entry name" value="OS01G0745000 PROTEIN"/>
    <property type="match status" value="1"/>
</dbReference>
<dbReference type="EMBL" id="KV003151">
    <property type="protein sequence ID" value="KZV37203.1"/>
    <property type="molecule type" value="Genomic_DNA"/>
</dbReference>
<organism evidence="2 3">
    <name type="scientific">Dorcoceras hygrometricum</name>
    <dbReference type="NCBI Taxonomy" id="472368"/>
    <lineage>
        <taxon>Eukaryota</taxon>
        <taxon>Viridiplantae</taxon>
        <taxon>Streptophyta</taxon>
        <taxon>Embryophyta</taxon>
        <taxon>Tracheophyta</taxon>
        <taxon>Spermatophyta</taxon>
        <taxon>Magnoliopsida</taxon>
        <taxon>eudicotyledons</taxon>
        <taxon>Gunneridae</taxon>
        <taxon>Pentapetalae</taxon>
        <taxon>asterids</taxon>
        <taxon>lamiids</taxon>
        <taxon>Lamiales</taxon>
        <taxon>Gesneriaceae</taxon>
        <taxon>Didymocarpoideae</taxon>
        <taxon>Trichosporeae</taxon>
        <taxon>Loxocarpinae</taxon>
        <taxon>Dorcoceras</taxon>
    </lineage>
</organism>
<name>A0A2Z7BRG9_9LAMI</name>
<feature type="region of interest" description="Disordered" evidence="1">
    <location>
        <begin position="326"/>
        <end position="372"/>
    </location>
</feature>
<feature type="compositionally biased region" description="Acidic residues" evidence="1">
    <location>
        <begin position="340"/>
        <end position="360"/>
    </location>
</feature>
<keyword evidence="3" id="KW-1185">Reference proteome</keyword>
<feature type="region of interest" description="Disordered" evidence="1">
    <location>
        <begin position="130"/>
        <end position="156"/>
    </location>
</feature>
<accession>A0A2Z7BRG9</accession>
<evidence type="ECO:0000313" key="3">
    <source>
        <dbReference type="Proteomes" id="UP000250235"/>
    </source>
</evidence>
<sequence>MGDPQLLRKAVSDLTVEISKLSKNLEAIVELEEEVILVAECECCGLREECTKSYISRIRNAFSGKWVCGLCCEAVKETLTRRPIAIEEAMSSHRNFVQEFNTKSRLNPKLSLTWAMRDIVRRSRENQNKDLGIKKIPNSSADELLPRRGPRGRRASGIGEHVRIPTTNEHLSKGAGDVSGEASPMLKSAVYETEKAARELLEAELEEVKAWATREAERLKLEVKEEFLKSPEFDTLLGKKAGGFFKNASSAAWPNGGPMVIPKKNIQPPFLMCNRPSPRCLMKRRSRKRRMTRMKKREEEAGGFFKNGFFGCVAQWRANGYPEEEHPASFLNVQQAIAEMPDEEEVQEEEDDEDEEEGGDGSDATPPSSLPS</sequence>
<dbReference type="Proteomes" id="UP000250235">
    <property type="component" value="Unassembled WGS sequence"/>
</dbReference>